<name>A0ABQ7NHX0_BRACM</name>
<feature type="transmembrane region" description="Helical" evidence="1">
    <location>
        <begin position="311"/>
        <end position="333"/>
    </location>
</feature>
<dbReference type="PANTHER" id="PTHR33248">
    <property type="entry name" value="ZINC ION-BINDING PROTEIN"/>
    <property type="match status" value="1"/>
</dbReference>
<keyword evidence="1" id="KW-0472">Membrane</keyword>
<evidence type="ECO:0000313" key="3">
    <source>
        <dbReference type="Proteomes" id="UP000823674"/>
    </source>
</evidence>
<accession>A0ABQ7NHX0</accession>
<reference evidence="2 3" key="1">
    <citation type="submission" date="2021-03" db="EMBL/GenBank/DDBJ databases">
        <authorList>
            <person name="King G.J."/>
            <person name="Bancroft I."/>
            <person name="Baten A."/>
            <person name="Bloomfield J."/>
            <person name="Borpatragohain P."/>
            <person name="He Z."/>
            <person name="Irish N."/>
            <person name="Irwin J."/>
            <person name="Liu K."/>
            <person name="Mauleon R.P."/>
            <person name="Moore J."/>
            <person name="Morris R."/>
            <person name="Ostergaard L."/>
            <person name="Wang B."/>
            <person name="Wells R."/>
        </authorList>
    </citation>
    <scope>NUCLEOTIDE SEQUENCE [LARGE SCALE GENOMIC DNA]</scope>
    <source>
        <strain evidence="2">R-o-18</strain>
        <tissue evidence="2">Leaf</tissue>
    </source>
</reference>
<dbReference type="EMBL" id="JADBGQ010000002">
    <property type="protein sequence ID" value="KAG5410480.1"/>
    <property type="molecule type" value="Genomic_DNA"/>
</dbReference>
<keyword evidence="1" id="KW-1133">Transmembrane helix</keyword>
<evidence type="ECO:0000256" key="1">
    <source>
        <dbReference type="SAM" id="Phobius"/>
    </source>
</evidence>
<comment type="caution">
    <text evidence="2">The sequence shown here is derived from an EMBL/GenBank/DDBJ whole genome shotgun (WGS) entry which is preliminary data.</text>
</comment>
<gene>
    <name evidence="2" type="primary">A02p032360.1_BraROA</name>
    <name evidence="2" type="ORF">IGI04_006799</name>
</gene>
<dbReference type="Proteomes" id="UP000823674">
    <property type="component" value="Chromosome A02"/>
</dbReference>
<organism evidence="2 3">
    <name type="scientific">Brassica rapa subsp. trilocularis</name>
    <dbReference type="NCBI Taxonomy" id="1813537"/>
    <lineage>
        <taxon>Eukaryota</taxon>
        <taxon>Viridiplantae</taxon>
        <taxon>Streptophyta</taxon>
        <taxon>Embryophyta</taxon>
        <taxon>Tracheophyta</taxon>
        <taxon>Spermatophyta</taxon>
        <taxon>Magnoliopsida</taxon>
        <taxon>eudicotyledons</taxon>
        <taxon>Gunneridae</taxon>
        <taxon>Pentapetalae</taxon>
        <taxon>rosids</taxon>
        <taxon>malvids</taxon>
        <taxon>Brassicales</taxon>
        <taxon>Brassicaceae</taxon>
        <taxon>Brassiceae</taxon>
        <taxon>Brassica</taxon>
    </lineage>
</organism>
<protein>
    <recommendedName>
        <fullName evidence="4">Zinc finger GRF-type domain-containing protein</fullName>
    </recommendedName>
</protein>
<keyword evidence="1" id="KW-0812">Transmembrane</keyword>
<evidence type="ECO:0000313" key="2">
    <source>
        <dbReference type="EMBL" id="KAG5410480.1"/>
    </source>
</evidence>
<feature type="non-terminal residue" evidence="2">
    <location>
        <position position="1"/>
    </location>
</feature>
<proteinExistence type="predicted"/>
<keyword evidence="3" id="KW-1185">Reference proteome</keyword>
<evidence type="ECO:0008006" key="4">
    <source>
        <dbReference type="Google" id="ProtNLM"/>
    </source>
</evidence>
<sequence length="334" mass="37361">IDLLPSISSLLDRRISSHRSPLFDLLPTVLLSSPPTDLLPRIPYSQSTGYMGLLNSQQGSVCPENSPYETFPSLSQQFPQFNSQPTTPNVGGEEIRPEGVKAAKANRSAMGKGKSVADCTAVWELRKEDLERKEKLSKLAILDTLLARTGPLSEAEEVAKNKLLADYSQPSQSETFGGDGFESEYNEVEALIQEDQAQLEYENAQAFVYPPQPEVEFGIPQVCYCGNAPKIATSKDFHRYYTCGNADDGECHVWKWWDEAVMEEMRARDRHTLQLDEKVDALTLLSDYDTDQTLFRLENMVCELAKSRSTWSFESLVAAMVIVLVFIGLVVVFI</sequence>